<dbReference type="InterPro" id="IPR001343">
    <property type="entry name" value="Hemolysn_Ca-bd"/>
</dbReference>
<dbReference type="InterPro" id="IPR015919">
    <property type="entry name" value="Cadherin-like_sf"/>
</dbReference>
<dbReference type="CDD" id="cd11304">
    <property type="entry name" value="Cadherin_repeat"/>
    <property type="match status" value="13"/>
</dbReference>
<protein>
    <submittedName>
        <fullName evidence="6">Cadherin domain-containing protein</fullName>
    </submittedName>
</protein>
<feature type="domain" description="Cadherin" evidence="5">
    <location>
        <begin position="749"/>
        <end position="850"/>
    </location>
</feature>
<evidence type="ECO:0000313" key="6">
    <source>
        <dbReference type="EMBL" id="MBW4464707.1"/>
    </source>
</evidence>
<comment type="caution">
    <text evidence="6">The sequence shown here is derived from an EMBL/GenBank/DDBJ whole genome shotgun (WGS) entry which is preliminary data.</text>
</comment>
<dbReference type="Gene3D" id="2.150.10.10">
    <property type="entry name" value="Serralysin-like metalloprotease, C-terminal"/>
    <property type="match status" value="2"/>
</dbReference>
<feature type="domain" description="Cadherin" evidence="5">
    <location>
        <begin position="537"/>
        <end position="652"/>
    </location>
</feature>
<dbReference type="SMART" id="SM00736">
    <property type="entry name" value="CADG"/>
    <property type="match status" value="5"/>
</dbReference>
<feature type="domain" description="Cadherin" evidence="5">
    <location>
        <begin position="946"/>
        <end position="1047"/>
    </location>
</feature>
<feature type="domain" description="Cadherin" evidence="5">
    <location>
        <begin position="850"/>
        <end position="946"/>
    </location>
</feature>
<dbReference type="PANTHER" id="PTHR24028:SF316">
    <property type="entry name" value="NEURAL-CADHERIN-LIKE"/>
    <property type="match status" value="1"/>
</dbReference>
<organism evidence="6 7">
    <name type="scientific">Pegethrix bostrychoides GSE-TBD4-15B</name>
    <dbReference type="NCBI Taxonomy" id="2839662"/>
    <lineage>
        <taxon>Bacteria</taxon>
        <taxon>Bacillati</taxon>
        <taxon>Cyanobacteriota</taxon>
        <taxon>Cyanophyceae</taxon>
        <taxon>Oculatellales</taxon>
        <taxon>Oculatellaceae</taxon>
        <taxon>Pegethrix</taxon>
    </lineage>
</organism>
<dbReference type="SUPFAM" id="SSF51120">
    <property type="entry name" value="beta-Roll"/>
    <property type="match status" value="2"/>
</dbReference>
<feature type="domain" description="Cadherin" evidence="5">
    <location>
        <begin position="1364"/>
        <end position="1462"/>
    </location>
</feature>
<feature type="domain" description="Cadherin" evidence="5">
    <location>
        <begin position="1469"/>
        <end position="1567"/>
    </location>
</feature>
<dbReference type="PROSITE" id="PS00330">
    <property type="entry name" value="HEMOLYSIN_CALCIUM"/>
    <property type="match status" value="3"/>
</dbReference>
<reference evidence="6" key="2">
    <citation type="journal article" date="2022" name="Microbiol. Resour. Announc.">
        <title>Metagenome Sequencing to Explore Phylogenomics of Terrestrial Cyanobacteria.</title>
        <authorList>
            <person name="Ward R.D."/>
            <person name="Stajich J.E."/>
            <person name="Johansen J.R."/>
            <person name="Huntemann M."/>
            <person name="Clum A."/>
            <person name="Foster B."/>
            <person name="Foster B."/>
            <person name="Roux S."/>
            <person name="Palaniappan K."/>
            <person name="Varghese N."/>
            <person name="Mukherjee S."/>
            <person name="Reddy T.B.K."/>
            <person name="Daum C."/>
            <person name="Copeland A."/>
            <person name="Chen I.A."/>
            <person name="Ivanova N.N."/>
            <person name="Kyrpides N.C."/>
            <person name="Shapiro N."/>
            <person name="Eloe-Fadrosh E.A."/>
            <person name="Pietrasiak N."/>
        </authorList>
    </citation>
    <scope>NUCLEOTIDE SEQUENCE</scope>
    <source>
        <strain evidence="6">GSE-TBD4-15B</strain>
    </source>
</reference>
<dbReference type="PROSITE" id="PS50268">
    <property type="entry name" value="CADHERIN_2"/>
    <property type="match status" value="13"/>
</dbReference>
<feature type="domain" description="Cadherin" evidence="5">
    <location>
        <begin position="1574"/>
        <end position="1671"/>
    </location>
</feature>
<keyword evidence="4" id="KW-0325">Glycoprotein</keyword>
<reference evidence="6" key="1">
    <citation type="submission" date="2021-05" db="EMBL/GenBank/DDBJ databases">
        <authorList>
            <person name="Pietrasiak N."/>
            <person name="Ward R."/>
            <person name="Stajich J.E."/>
            <person name="Kurbessoian T."/>
        </authorList>
    </citation>
    <scope>NUCLEOTIDE SEQUENCE</scope>
    <source>
        <strain evidence="6">GSE-TBD4-15B</strain>
    </source>
</reference>
<dbReference type="PANTHER" id="PTHR24028">
    <property type="entry name" value="CADHERIN-87A"/>
    <property type="match status" value="1"/>
</dbReference>
<keyword evidence="3" id="KW-0472">Membrane</keyword>
<keyword evidence="3" id="KW-1133">Transmembrane helix</keyword>
<dbReference type="GO" id="GO:0005886">
    <property type="term" value="C:plasma membrane"/>
    <property type="evidence" value="ECO:0007669"/>
    <property type="project" value="TreeGrafter"/>
</dbReference>
<evidence type="ECO:0000256" key="2">
    <source>
        <dbReference type="ARBA" id="ARBA00022692"/>
    </source>
</evidence>
<name>A0A951P804_9CYAN</name>
<proteinExistence type="predicted"/>
<feature type="domain" description="Cadherin" evidence="5">
    <location>
        <begin position="1680"/>
        <end position="1774"/>
    </location>
</feature>
<dbReference type="InterPro" id="IPR002126">
    <property type="entry name" value="Cadherin-like_dom"/>
</dbReference>
<dbReference type="GO" id="GO:0007156">
    <property type="term" value="P:homophilic cell adhesion via plasma membrane adhesion molecules"/>
    <property type="evidence" value="ECO:0007669"/>
    <property type="project" value="InterPro"/>
</dbReference>
<evidence type="ECO:0000256" key="3">
    <source>
        <dbReference type="ARBA" id="ARBA00022989"/>
    </source>
</evidence>
<dbReference type="GO" id="GO:0005509">
    <property type="term" value="F:calcium ion binding"/>
    <property type="evidence" value="ECO:0007669"/>
    <property type="project" value="InterPro"/>
</dbReference>
<dbReference type="Proteomes" id="UP000707356">
    <property type="component" value="Unassembled WGS sequence"/>
</dbReference>
<dbReference type="SUPFAM" id="SSF49313">
    <property type="entry name" value="Cadherin-like"/>
    <property type="match status" value="13"/>
</dbReference>
<feature type="domain" description="Cadherin" evidence="5">
    <location>
        <begin position="433"/>
        <end position="544"/>
    </location>
</feature>
<dbReference type="InterPro" id="IPR006644">
    <property type="entry name" value="Cadg"/>
</dbReference>
<evidence type="ECO:0000313" key="7">
    <source>
        <dbReference type="Proteomes" id="UP000707356"/>
    </source>
</evidence>
<comment type="subcellular location">
    <subcellularLocation>
        <location evidence="1">Membrane</location>
        <topology evidence="1">Single-pass membrane protein</topology>
    </subcellularLocation>
</comment>
<feature type="domain" description="Cadherin" evidence="5">
    <location>
        <begin position="1154"/>
        <end position="1248"/>
    </location>
</feature>
<dbReference type="PRINTS" id="PR00313">
    <property type="entry name" value="CABNDNGRPT"/>
</dbReference>
<dbReference type="Pfam" id="PF00353">
    <property type="entry name" value="HemolysinCabind"/>
    <property type="match status" value="3"/>
</dbReference>
<evidence type="ECO:0000256" key="1">
    <source>
        <dbReference type="ARBA" id="ARBA00004167"/>
    </source>
</evidence>
<evidence type="ECO:0000259" key="5">
    <source>
        <dbReference type="PROSITE" id="PS50268"/>
    </source>
</evidence>
<dbReference type="EMBL" id="JAHHHV010000019">
    <property type="protein sequence ID" value="MBW4464707.1"/>
    <property type="molecule type" value="Genomic_DNA"/>
</dbReference>
<feature type="domain" description="Cadherin" evidence="5">
    <location>
        <begin position="1047"/>
        <end position="1147"/>
    </location>
</feature>
<keyword evidence="2" id="KW-0812">Transmembrane</keyword>
<dbReference type="SMART" id="SM00112">
    <property type="entry name" value="CA"/>
    <property type="match status" value="13"/>
</dbReference>
<dbReference type="InterPro" id="IPR050174">
    <property type="entry name" value="Protocadherin/Cadherin-CA"/>
</dbReference>
<dbReference type="InterPro" id="IPR018511">
    <property type="entry name" value="Hemolysin-typ_Ca-bd_CS"/>
</dbReference>
<dbReference type="InterPro" id="IPR011049">
    <property type="entry name" value="Serralysin-like_metalloprot_C"/>
</dbReference>
<gene>
    <name evidence="6" type="ORF">KME07_04610</name>
</gene>
<dbReference type="Pfam" id="PF00028">
    <property type="entry name" value="Cadherin"/>
    <property type="match status" value="3"/>
</dbReference>
<feature type="domain" description="Cadherin" evidence="5">
    <location>
        <begin position="648"/>
        <end position="742"/>
    </location>
</feature>
<evidence type="ECO:0000256" key="4">
    <source>
        <dbReference type="ARBA" id="ARBA00023180"/>
    </source>
</evidence>
<dbReference type="Gene3D" id="2.60.40.60">
    <property type="entry name" value="Cadherins"/>
    <property type="match status" value="13"/>
</dbReference>
<feature type="domain" description="Cadherin" evidence="5">
    <location>
        <begin position="1255"/>
        <end position="1357"/>
    </location>
</feature>
<accession>A0A951P804</accession>
<sequence length="2789" mass="289755">MPISGGSEFKVNTTIADRQTTSNTTAAGFTGNNSERPTQALAMNASGDIIVTWSGEGDDATEPAALGVYARRYDAATQTWGSEFIVNPPLSDPSIPDYEGQQIASAVALDDAGNFVITWSSNAINQPGDSANFGVYAQRYSPTGAALGTAFQVNANRLSPQADSAIAIDPSGVNGFVVTWTSQNQDGSGLGIYARRYNPDGTPQGAEVLVNTFTAGDQFHSNVAMSTDGSYVVIWESDGQIGAGTEIYGQRFNADGTKAGAEFLINGNTAGTQRNASVSMDATGNFVVTWTSVQGAFGTEVYARRYSKAGVPLGNEFNVSAPNGSGLAGTQQDSQVKVLSDGSFIITWTGEDASGTGIYARRYGANGSPLPDTEGGVAFVVNPTTAGNQTFAAVGADAAGNFAVAWTGSQDGTDDVYNRFYTVTTSPNTAPTDITLTNATTPENVAPGTVIGTLDTTDAEGGSFGYELVDAAGNLDPDSPFAIVDNGGVFELRIKASPDFETQSSYPIRIKTTDSGGLSFTKAFTIAITNLNEPPTDVAVTPSTVNENVPLGTIVGALSTIDPDVGDTFGYALIASPLGPDNAAFAISGGNLVTNAPLDFETKSSYTIYVETTDAAGNKLQKQLVISVLNVNEAPDSLVLSATNINENVPANSPIGTITGTDPDADDAASLVYSLAPGGIDNAAFSIVGNQLQINASPDFETKPSYSIVIRATDAGGLFIDRPFTITINDLPETPTNQAPTDIVLTPGTVNENVTGAGLAFGSLSSLDPNAGDTFTYSLVVGAGSIDNAAFTIVGDKLQINASPDFETKPSYSIRVRSTDQGGLNFDKIITVNVIDINEAPTDLQLTPNSISEDQPPGTLVGNLSTIDPDATESFAYVLVAGAGDTDNAAFALSADGKLTIIGQPDFETQTDYSIRVQVTDKGGLTLEKIIPISVIDVAEPGSPTDITLSATSIDENLPPNSSIGRLDSVDADSPAGPFTYSIDTTFGDAASFAIDPTNNQLLLVPSANFEAKANYLVRVITTDPGGLSFAKQFTITVNDLNEAPTALTLSATEIAENSPADSVIGSFLTTDPDAGESFTYALVAGAGDTDNTAFTIVGNSLQINAIPDFEAKSSYSVRVSTTDKGGLTLEQVFTITVRDVGETPTAINLSATSIDENQPINSVIGTLSTVDADLPNDTFTYSLVAGSGPNDNASFRIVDNQLQILAVPNFEVKPSYSVRVRSTDKDGLFVETDFIIQVNDIPEAPVAINLSSDSINENAPANSLVGSITTSDPDAGNSFTYALVAGDGSTDNDAFTLVNNNGVIELRLNAVPDFETKPSYAIRLKTTDSTGLTLEQAFTIRVIDLDEQPGTNLPTDLLLNNSQIDENRPANTVIGVFSSVDPDQNETFTYSLVAGEGSTDNAAFTIVGDRLQINAIPDFETKPSYSIRVRTTDAGNKVFEKVFTITVNDLPETPGSTTPQDLLLSNNQIAENQPANSLIGSFSTVDPDLGDSFTYSLVAGEGSTDNAAFTLVNGELQINAIPNFEVKPSYSIRVRTTDVGGLFLEKTFTVIVTDLPETPGTNAPQDLLLSSNSIEENRPVNSPIGSFSTLDPDTGDSFTYSLVAGDGSTDNAAFTIVNGELRLNVVPDFETKSSYSIRVRTTDVGGLFLEKVFTIRIIDLPENPGDTPPTDLLLSRSDIDENQPAGSTVGTLSTVDPDVGDSFTYSLVPGFGDNAAFTIVTNNGVTELRINGSPDFETKPAYTVRITTTDSGDNTFTKTLTVTVNNLNDPPIVTTSTGSLAYQEGSGAVAIDPGLAVTDIDSPDLAGGTVRLVNYIAGQDTLALAPQSGISGSFDAATGILTLTGTASLAAYQQALRSITYLNSSRNPSTTPRTVQFSVSDGTSSSNLAPRTIQITPVNSAPIVTVSAGGLSYTEDSGELSIDPGILVSDDDSPILTSAAIQLVGYLASEDRLSLTPQDGLTSNFDAARGLLIITGNAPAASYQAALRSVTYSNVSGNPNVTPRTVQFTVRDSSLTSEIASRTIQVIPVESPAVVTTSGGSLSYTENAGQVAIDPLLTAVDADSDSLTGAKVQLQGYLPGQDSLSVTLQSGISGGFDAATGILTLTGTASLAVYQTVLRSITYANSSDDPSMANRTAQFTVQNNGSSSNLASRTIQVIPVNDPPVLQASLSETSFGGGSLLVDPNLALSDLDNPTLNGATVRIGGFVASEDSLLFTSQSGITGSFNATTGVLRLSGTASAAAYQTALRSVRYSNNQPIPTGTARSITFQATDGVASSNTVAVQVQVLPSGIVPPIDLNGSDAGNDFISTFLIAGSPINIVANDARFNQVYPVFTSARVQISNPLDGASELLSVNTAGTNIVASYDASRGVLDLSGVADPGQYLQVLRTVQYQNTDIEVDGTTRSILFTLSNGSSTSEPAQTRVQISQINLDGGTGVDGAIVTTPATDLIGATGSNDTVISTLQNLRQNDVINGGAGRDRFLLTEGADPLVIDLGNPVNQVSGIVGSNTAIAGFESFQLTGYSAPVTMLGSAQDDTLFGGSSNDALYGGSGNDVLSGGSGNDFLDGGLGNDQMEGGLGDDLYVVDSPNDLVIEAANQGFDSVQSSVSYTLGNNLEALTLTGAATDGGGNALDNQITGNGKRNRLQGEAGNDILSGGGNRDVLLGGAGDDKLIGGAGRDVLFGNQGKDIFVLTAARKNSRDAIKDFSGKDDIIQVDRNGFSKSLNLGKLRASQFHLGSSAQNSSDRFIYDRSNGNLFFDADGVGGSSQVPIARLSNRTALSASEIRVVNL</sequence>
<dbReference type="PRINTS" id="PR00205">
    <property type="entry name" value="CADHERIN"/>
</dbReference>